<dbReference type="InterPro" id="IPR050490">
    <property type="entry name" value="Bact_solute-bd_prot1"/>
</dbReference>
<dbReference type="Pfam" id="PF01547">
    <property type="entry name" value="SBP_bac_1"/>
    <property type="match status" value="1"/>
</dbReference>
<comment type="subcellular location">
    <subcellularLocation>
        <location evidence="1">Periplasm</location>
    </subcellularLocation>
</comment>
<gene>
    <name evidence="4" type="ORF">C4F51_11580</name>
</gene>
<evidence type="ECO:0000313" key="5">
    <source>
        <dbReference type="Proteomes" id="UP000652567"/>
    </source>
</evidence>
<dbReference type="PANTHER" id="PTHR43649">
    <property type="entry name" value="ARABINOSE-BINDING PROTEIN-RELATED"/>
    <property type="match status" value="1"/>
</dbReference>
<dbReference type="Gene3D" id="3.40.190.10">
    <property type="entry name" value="Periplasmic binding protein-like II"/>
    <property type="match status" value="2"/>
</dbReference>
<dbReference type="InterPro" id="IPR006059">
    <property type="entry name" value="SBP"/>
</dbReference>
<reference evidence="4" key="1">
    <citation type="submission" date="2018-07" db="EMBL/GenBank/DDBJ databases">
        <title>Genome assembly of strain Ka43.</title>
        <authorList>
            <person name="Kukolya J."/>
            <person name="Nagy I."/>
            <person name="Horvath B."/>
            <person name="Toth A."/>
        </authorList>
    </citation>
    <scope>NUCLEOTIDE SEQUENCE</scope>
    <source>
        <strain evidence="4">KB43</strain>
    </source>
</reference>
<name>A0A928YUT8_9GAMM</name>
<dbReference type="AlphaFoldDB" id="A0A928YUT8"/>
<evidence type="ECO:0000256" key="3">
    <source>
        <dbReference type="SAM" id="SignalP"/>
    </source>
</evidence>
<feature type="signal peptide" evidence="3">
    <location>
        <begin position="1"/>
        <end position="23"/>
    </location>
</feature>
<comment type="caution">
    <text evidence="4">The sequence shown here is derived from an EMBL/GenBank/DDBJ whole genome shotgun (WGS) entry which is preliminary data.</text>
</comment>
<feature type="chain" id="PRO_5037898521" evidence="3">
    <location>
        <begin position="24"/>
        <end position="434"/>
    </location>
</feature>
<sequence length="434" mass="47822">MKWLRLKWLFAALLFSTSLLVSAADTPIELRLFAGGNTTRPDLLRQLLDDYEAKNPGVRVHISVGSATAELQRKYLTTLLNAQDSTYDVFILDITSPAQFAAAGWTEPLNAYLGNEAAQLFNDYLPVYREANWFDGRLVALPAYSDAMFMYYRKDLLAQYGINPPQTWQELASAASSILTSENDGNLQGLSIQGAPIEGAVCTFLLPYWSQGSDVIDQQGQLNFNREHASKGLQLWRDLITRGVIKKTVAEVKTGDTLNDFKAGKAVFAINWGFAWDRFQRDADSRVRDNVGVLRLPKMIGGEHASCIGGYQWAVSAFSRHKAASVALVRFLASKEVSTHLALHGGLLPTRTALYRNEALTAQIPWLPFAEPVLLSAKPRPVTPRYAEVSNAVRSTTSAVLGGSMSVDEGVKDIERRLTRILRNANTAGAASHD</sequence>
<dbReference type="CDD" id="cd14750">
    <property type="entry name" value="PBP2_TMBP"/>
    <property type="match status" value="1"/>
</dbReference>
<dbReference type="SUPFAM" id="SSF53850">
    <property type="entry name" value="Periplasmic binding protein-like II"/>
    <property type="match status" value="1"/>
</dbReference>
<dbReference type="Proteomes" id="UP000652567">
    <property type="component" value="Unassembled WGS sequence"/>
</dbReference>
<dbReference type="EMBL" id="PRDL01000001">
    <property type="protein sequence ID" value="MBE8717825.1"/>
    <property type="molecule type" value="Genomic_DNA"/>
</dbReference>
<evidence type="ECO:0000256" key="2">
    <source>
        <dbReference type="ARBA" id="ARBA00008520"/>
    </source>
</evidence>
<dbReference type="GO" id="GO:0042597">
    <property type="term" value="C:periplasmic space"/>
    <property type="evidence" value="ECO:0007669"/>
    <property type="project" value="UniProtKB-SubCell"/>
</dbReference>
<proteinExistence type="inferred from homology"/>
<evidence type="ECO:0000256" key="1">
    <source>
        <dbReference type="ARBA" id="ARBA00004418"/>
    </source>
</evidence>
<evidence type="ECO:0000313" key="4">
    <source>
        <dbReference type="EMBL" id="MBE8717825.1"/>
    </source>
</evidence>
<keyword evidence="5" id="KW-1185">Reference proteome</keyword>
<keyword evidence="3" id="KW-0732">Signal</keyword>
<comment type="similarity">
    <text evidence="2">Belongs to the bacterial solute-binding protein 1 family.</text>
</comment>
<dbReference type="PANTHER" id="PTHR43649:SF12">
    <property type="entry name" value="DIACETYLCHITOBIOSE BINDING PROTEIN DASA"/>
    <property type="match status" value="1"/>
</dbReference>
<organism evidence="4 5">
    <name type="scientific">Cellvibrio polysaccharolyticus</name>
    <dbReference type="NCBI Taxonomy" id="2082724"/>
    <lineage>
        <taxon>Bacteria</taxon>
        <taxon>Pseudomonadati</taxon>
        <taxon>Pseudomonadota</taxon>
        <taxon>Gammaproteobacteria</taxon>
        <taxon>Cellvibrionales</taxon>
        <taxon>Cellvibrionaceae</taxon>
        <taxon>Cellvibrio</taxon>
    </lineage>
</organism>
<dbReference type="RefSeq" id="WP_193909910.1">
    <property type="nucleotide sequence ID" value="NZ_PRDL01000001.1"/>
</dbReference>
<protein>
    <submittedName>
        <fullName evidence="4">ABC transporter substrate-binding protein</fullName>
    </submittedName>
</protein>
<accession>A0A928YUT8</accession>